<evidence type="ECO:0000256" key="9">
    <source>
        <dbReference type="ARBA" id="ARBA00022840"/>
    </source>
</evidence>
<keyword evidence="7" id="KW-0547">Nucleotide-binding</keyword>
<dbReference type="GO" id="GO:0003919">
    <property type="term" value="F:FMN adenylyltransferase activity"/>
    <property type="evidence" value="ECO:0007669"/>
    <property type="project" value="UniProtKB-EC"/>
</dbReference>
<evidence type="ECO:0000256" key="6">
    <source>
        <dbReference type="ARBA" id="ARBA00022695"/>
    </source>
</evidence>
<keyword evidence="8" id="KW-0274">FAD</keyword>
<sequence length="277" mass="30014">MKILDWDEFIKTGCGKPRAASVGVFDGVHRGHQRLLNLVRAKTPSMESCVVTFRENPKRILRPSSFKGSIFNLGKKLEILESEGLDTCVLIDFSSDFGTLSGADFLGLLKKAGVSFLTVGPNFKCGYKMDTNAAALVGLCGILGIEALVAEPVLYSGHPISSTRIRNAIAEGRLSEASDMLGRLYEIEYEVDQGLPDSVRNDPRGAGGEKASLLLRPRQGSLLPPDGRYEICLDSDERSDCREASITGGLIRIDDKAGRGSGRAAIMTMVSRECKEK</sequence>
<dbReference type="GO" id="GO:0009231">
    <property type="term" value="P:riboflavin biosynthetic process"/>
    <property type="evidence" value="ECO:0007669"/>
    <property type="project" value="InterPro"/>
</dbReference>
<dbReference type="AlphaFoldDB" id="A0A644TH92"/>
<dbReference type="GO" id="GO:0005524">
    <property type="term" value="F:ATP binding"/>
    <property type="evidence" value="ECO:0007669"/>
    <property type="project" value="UniProtKB-KW"/>
</dbReference>
<evidence type="ECO:0000256" key="4">
    <source>
        <dbReference type="ARBA" id="ARBA00022643"/>
    </source>
</evidence>
<evidence type="ECO:0000256" key="2">
    <source>
        <dbReference type="ARBA" id="ARBA00012393"/>
    </source>
</evidence>
<keyword evidence="3" id="KW-0285">Flavoprotein</keyword>
<dbReference type="CDD" id="cd02064">
    <property type="entry name" value="FAD_synthetase_N"/>
    <property type="match status" value="1"/>
</dbReference>
<dbReference type="SUPFAM" id="SSF52374">
    <property type="entry name" value="Nucleotidylyl transferase"/>
    <property type="match status" value="1"/>
</dbReference>
<accession>A0A644TH92</accession>
<evidence type="ECO:0000256" key="7">
    <source>
        <dbReference type="ARBA" id="ARBA00022741"/>
    </source>
</evidence>
<keyword evidence="5" id="KW-0808">Transferase</keyword>
<organism evidence="11">
    <name type="scientific">bioreactor metagenome</name>
    <dbReference type="NCBI Taxonomy" id="1076179"/>
    <lineage>
        <taxon>unclassified sequences</taxon>
        <taxon>metagenomes</taxon>
        <taxon>ecological metagenomes</taxon>
    </lineage>
</organism>
<name>A0A644TH92_9ZZZZ</name>
<proteinExistence type="predicted"/>
<evidence type="ECO:0000256" key="1">
    <source>
        <dbReference type="ARBA" id="ARBA00004726"/>
    </source>
</evidence>
<dbReference type="Pfam" id="PF06574">
    <property type="entry name" value="FAD_syn"/>
    <property type="match status" value="1"/>
</dbReference>
<gene>
    <name evidence="11" type="ORF">SDC9_12041</name>
</gene>
<comment type="pathway">
    <text evidence="1">Cofactor biosynthesis; FAD biosynthesis; FAD from FMN: step 1/1.</text>
</comment>
<dbReference type="InterPro" id="IPR015864">
    <property type="entry name" value="FAD_synthase"/>
</dbReference>
<keyword evidence="9" id="KW-0067">ATP-binding</keyword>
<evidence type="ECO:0000259" key="10">
    <source>
        <dbReference type="Pfam" id="PF06574"/>
    </source>
</evidence>
<keyword evidence="4" id="KW-0288">FMN</keyword>
<reference evidence="11" key="1">
    <citation type="submission" date="2019-08" db="EMBL/GenBank/DDBJ databases">
        <authorList>
            <person name="Kucharzyk K."/>
            <person name="Murdoch R.W."/>
            <person name="Higgins S."/>
            <person name="Loffler F."/>
        </authorList>
    </citation>
    <scope>NUCLEOTIDE SEQUENCE</scope>
</reference>
<comment type="caution">
    <text evidence="11">The sequence shown here is derived from an EMBL/GenBank/DDBJ whole genome shotgun (WGS) entry which is preliminary data.</text>
</comment>
<dbReference type="EC" id="2.7.7.2" evidence="2"/>
<evidence type="ECO:0000313" key="11">
    <source>
        <dbReference type="EMBL" id="MPL66368.1"/>
    </source>
</evidence>
<dbReference type="EMBL" id="VSSQ01000032">
    <property type="protein sequence ID" value="MPL66368.1"/>
    <property type="molecule type" value="Genomic_DNA"/>
</dbReference>
<protein>
    <recommendedName>
        <fullName evidence="2">FAD synthase</fullName>
        <ecNumber evidence="2">2.7.7.2</ecNumber>
    </recommendedName>
</protein>
<evidence type="ECO:0000256" key="8">
    <source>
        <dbReference type="ARBA" id="ARBA00022827"/>
    </source>
</evidence>
<dbReference type="UniPathway" id="UPA00277">
    <property type="reaction ID" value="UER00407"/>
</dbReference>
<feature type="domain" description="FAD synthetase" evidence="10">
    <location>
        <begin position="18"/>
        <end position="164"/>
    </location>
</feature>
<keyword evidence="6" id="KW-0548">Nucleotidyltransferase</keyword>
<evidence type="ECO:0000256" key="5">
    <source>
        <dbReference type="ARBA" id="ARBA00022679"/>
    </source>
</evidence>
<evidence type="ECO:0000256" key="3">
    <source>
        <dbReference type="ARBA" id="ARBA00022630"/>
    </source>
</evidence>
<dbReference type="GO" id="GO:0006747">
    <property type="term" value="P:FAD biosynthetic process"/>
    <property type="evidence" value="ECO:0007669"/>
    <property type="project" value="UniProtKB-UniPathway"/>
</dbReference>
<dbReference type="Gene3D" id="3.40.50.620">
    <property type="entry name" value="HUPs"/>
    <property type="match status" value="1"/>
</dbReference>
<dbReference type="InterPro" id="IPR014729">
    <property type="entry name" value="Rossmann-like_a/b/a_fold"/>
</dbReference>